<name>A0ABQ9NV00_9PEZI</name>
<gene>
    <name evidence="5" type="ORF">H2201_004353</name>
</gene>
<keyword evidence="2" id="KW-0106">Calcium</keyword>
<dbReference type="InterPro" id="IPR018247">
    <property type="entry name" value="EF_Hand_1_Ca_BS"/>
</dbReference>
<comment type="caution">
    <text evidence="5">The sequence shown here is derived from an EMBL/GenBank/DDBJ whole genome shotgun (WGS) entry which is preliminary data.</text>
</comment>
<evidence type="ECO:0000313" key="6">
    <source>
        <dbReference type="Proteomes" id="UP001172684"/>
    </source>
</evidence>
<dbReference type="SUPFAM" id="SSF47473">
    <property type="entry name" value="EF-hand"/>
    <property type="match status" value="1"/>
</dbReference>
<evidence type="ECO:0000313" key="5">
    <source>
        <dbReference type="EMBL" id="KAJ9665471.1"/>
    </source>
</evidence>
<accession>A0ABQ9NV00</accession>
<dbReference type="PANTHER" id="PTHR23049">
    <property type="entry name" value="MYOSIN REGULATORY LIGHT CHAIN 2"/>
    <property type="match status" value="1"/>
</dbReference>
<dbReference type="EMBL" id="JAPDRL010000028">
    <property type="protein sequence ID" value="KAJ9665471.1"/>
    <property type="molecule type" value="Genomic_DNA"/>
</dbReference>
<feature type="compositionally biased region" description="Polar residues" evidence="3">
    <location>
        <begin position="163"/>
        <end position="178"/>
    </location>
</feature>
<evidence type="ECO:0000256" key="2">
    <source>
        <dbReference type="ARBA" id="ARBA00022837"/>
    </source>
</evidence>
<feature type="domain" description="EF-hand" evidence="4">
    <location>
        <begin position="205"/>
        <end position="240"/>
    </location>
</feature>
<keyword evidence="6" id="KW-1185">Reference proteome</keyword>
<keyword evidence="1" id="KW-0677">Repeat</keyword>
<feature type="compositionally biased region" description="Polar residues" evidence="3">
    <location>
        <begin position="63"/>
        <end position="83"/>
    </location>
</feature>
<proteinExistence type="predicted"/>
<organism evidence="5 6">
    <name type="scientific">Coniosporium apollinis</name>
    <dbReference type="NCBI Taxonomy" id="61459"/>
    <lineage>
        <taxon>Eukaryota</taxon>
        <taxon>Fungi</taxon>
        <taxon>Dikarya</taxon>
        <taxon>Ascomycota</taxon>
        <taxon>Pezizomycotina</taxon>
        <taxon>Dothideomycetes</taxon>
        <taxon>Dothideomycetes incertae sedis</taxon>
        <taxon>Coniosporium</taxon>
    </lineage>
</organism>
<dbReference type="PROSITE" id="PS50222">
    <property type="entry name" value="EF_HAND_2"/>
    <property type="match status" value="2"/>
</dbReference>
<dbReference type="Proteomes" id="UP001172684">
    <property type="component" value="Unassembled WGS sequence"/>
</dbReference>
<dbReference type="Gene3D" id="1.10.238.10">
    <property type="entry name" value="EF-hand"/>
    <property type="match status" value="1"/>
</dbReference>
<feature type="domain" description="EF-hand" evidence="4">
    <location>
        <begin position="273"/>
        <end position="308"/>
    </location>
</feature>
<feature type="compositionally biased region" description="Polar residues" evidence="3">
    <location>
        <begin position="35"/>
        <end position="46"/>
    </location>
</feature>
<dbReference type="PROSITE" id="PS00018">
    <property type="entry name" value="EF_HAND_1"/>
    <property type="match status" value="2"/>
</dbReference>
<evidence type="ECO:0000256" key="3">
    <source>
        <dbReference type="SAM" id="MobiDB-lite"/>
    </source>
</evidence>
<dbReference type="InterPro" id="IPR002048">
    <property type="entry name" value="EF_hand_dom"/>
</dbReference>
<dbReference type="SMART" id="SM00054">
    <property type="entry name" value="EFh"/>
    <property type="match status" value="2"/>
</dbReference>
<reference evidence="5" key="1">
    <citation type="submission" date="2022-10" db="EMBL/GenBank/DDBJ databases">
        <title>Culturing micro-colonial fungi from biological soil crusts in the Mojave desert and describing Neophaeococcomyces mojavensis, and introducing the new genera and species Taxawa tesnikishii.</title>
        <authorList>
            <person name="Kurbessoian T."/>
            <person name="Stajich J.E."/>
        </authorList>
    </citation>
    <scope>NUCLEOTIDE SEQUENCE</scope>
    <source>
        <strain evidence="5">TK_1</strain>
    </source>
</reference>
<feature type="compositionally biased region" description="Low complexity" evidence="3">
    <location>
        <begin position="93"/>
        <end position="118"/>
    </location>
</feature>
<dbReference type="InterPro" id="IPR011992">
    <property type="entry name" value="EF-hand-dom_pair"/>
</dbReference>
<evidence type="ECO:0000256" key="1">
    <source>
        <dbReference type="ARBA" id="ARBA00022737"/>
    </source>
</evidence>
<sequence length="376" mass="39486">MSLPPTPTPTHKHSLSVGSPRASPFRRAQSPLPASPSTVRANSPATSPLKPTPTATPAELSPTELQSPFRSSTNSLSDNTNRSPAPWLARRGTSSSTLELPPSPTRKTSSTSTTTATSYNVEAPAPAHEIESPSRPLPTNPPSRFQRSETEPPIRPSARRSDTSQTAIRTVAPSTTAPSVPIRHTAAATVNGHSSADPLATLPPHLLHTMRESFSVLDRSASGSVTRSDVSEMLEQLGLDSSPGTLSQYLPSNQSISLAAYLHQLAELYSGLSRPEELRTAFEAFDTDDSGQVDLGELMDALLNTMPEKGERALSSQEVEAVVGGFSGRRALGKGMRGLGGAGDRGEVFRWGEFVAALGAEVPGAGQEGGKEGVGV</sequence>
<protein>
    <recommendedName>
        <fullName evidence="4">EF-hand domain-containing protein</fullName>
    </recommendedName>
</protein>
<feature type="region of interest" description="Disordered" evidence="3">
    <location>
        <begin position="1"/>
        <end position="179"/>
    </location>
</feature>
<evidence type="ECO:0000259" key="4">
    <source>
        <dbReference type="PROSITE" id="PS50222"/>
    </source>
</evidence>
<dbReference type="InterPro" id="IPR050403">
    <property type="entry name" value="Myosin_RLC"/>
</dbReference>